<feature type="compositionally biased region" description="Polar residues" evidence="3">
    <location>
        <begin position="133"/>
        <end position="143"/>
    </location>
</feature>
<feature type="compositionally biased region" description="Pro residues" evidence="3">
    <location>
        <begin position="904"/>
        <end position="916"/>
    </location>
</feature>
<evidence type="ECO:0000313" key="5">
    <source>
        <dbReference type="EMBL" id="KAF7509303.1"/>
    </source>
</evidence>
<feature type="compositionally biased region" description="Low complexity" evidence="3">
    <location>
        <begin position="1"/>
        <end position="10"/>
    </location>
</feature>
<feature type="compositionally biased region" description="Low complexity" evidence="3">
    <location>
        <begin position="119"/>
        <end position="132"/>
    </location>
</feature>
<feature type="region of interest" description="Disordered" evidence="3">
    <location>
        <begin position="842"/>
        <end position="963"/>
    </location>
</feature>
<keyword evidence="6" id="KW-1185">Reference proteome</keyword>
<feature type="region of interest" description="Disordered" evidence="3">
    <location>
        <begin position="1"/>
        <end position="26"/>
    </location>
</feature>
<feature type="compositionally biased region" description="Pro residues" evidence="3">
    <location>
        <begin position="483"/>
        <end position="495"/>
    </location>
</feature>
<dbReference type="InterPro" id="IPR036529">
    <property type="entry name" value="KIX_dom_sf"/>
</dbReference>
<dbReference type="GO" id="GO:0003712">
    <property type="term" value="F:transcription coregulator activity"/>
    <property type="evidence" value="ECO:0007669"/>
    <property type="project" value="InterPro"/>
</dbReference>
<feature type="compositionally biased region" description="Low complexity" evidence="3">
    <location>
        <begin position="420"/>
        <end position="464"/>
    </location>
</feature>
<reference evidence="5" key="1">
    <citation type="submission" date="2020-02" db="EMBL/GenBank/DDBJ databases">
        <authorList>
            <person name="Palmer J.M."/>
        </authorList>
    </citation>
    <scope>NUCLEOTIDE SEQUENCE</scope>
    <source>
        <strain evidence="5">EPUS1.4</strain>
        <tissue evidence="5">Thallus</tissue>
    </source>
</reference>
<feature type="compositionally biased region" description="Low complexity" evidence="3">
    <location>
        <begin position="1323"/>
        <end position="1334"/>
    </location>
</feature>
<comment type="caution">
    <text evidence="5">The sequence shown here is derived from an EMBL/GenBank/DDBJ whole genome shotgun (WGS) entry which is preliminary data.</text>
</comment>
<feature type="domain" description="Mediator complex subunit 15 KIX" evidence="4">
    <location>
        <begin position="48"/>
        <end position="124"/>
    </location>
</feature>
<name>A0A8H7AHS9_9EURO</name>
<sequence>MNQAKMQNMGGFAGGGPGNLPQGNADAQNNQIMRFIIHSIQQQPPAPGWRAQVKSQERMHWIKQVIDSLRLLPQPSSDMAQVARIAVRFEQKAFDGANDKETYVRECQKKLGEIRDSRAQQANAQAHQAPGQNTSQRTQPMQQMGQNLPFPPQLQHQMQASPIPQSQGPQMGMNLNPAMAMQNGGGAPAARGMQQPNNPMQNQQPRPNPQTMPLKMTQEDHGAINQLAQKLAATTSPEDRRKIQQNLNSMPQEQLNNIRAKGVDPMAAYFRDRATKEWRRQQLALGGNPNFPSGMQMNPVAQAQRQPTPANMPNAQAGRGISGNGQSGGTPFLNNIDHFQGLQADGLRSQEQGQLVVPASNGQGINPEAFRLQQFVNNQQLAKQNSGGRINQQFISQQPLTAQIPPSQGLQQPQLEKANDAANIQAQSQAQAQAQARARADAVRAQQQVGMQHQQGLQGMSQSGTPLSVLTRPVGANVQGPAQPQPHGTPQPRPPSRALNPGQQSTPQMQQNFPQAGQQNTNQQAAPPLQALPGLPGGIPPQLQVLLSKHPQNKWREIIERFKQQAMQQSRYHTAAQPMSQTLSQPGHAAPTAHGQMLGDSGMASLPMQHSASAGAPIGQNPNQGVPQTQQMLFQQQPLPQRRQADLNRPQGPQMSGQQAPPSMIQPGNSLPDVPEGSIANMDQQLLPPQMYQNVVQKFNLPSQIKTWSHLKQYLSQNPHDTLPMEKILSVQKLHFQQMLRYMHSRNALVGDPSRSVSGQPGQPGAGPPPPLQMPPNMQDQRPQGLPQQNQMAMSMMGNLPPVTREEIQRARMSNAQLAQMPEPQVRAYLTAYRHSEARKRLGLSQPLPNNQQFTFMPGQTPAQPPNLGPSRQQQPPAGNAPGSVTGLNPQMRPGTTGARSQPTPAPGPGSHPVPQPQAAFTNQQSGRGMKRANDAEMTEVPNPNLASNAGLSQQAGTAQSGPAFRVLSKEEVSRLPPEQQKAYREKQNQHQSQMFFAHAARLTDEVRRASPSLQPLAMDANSRARIVKVLTAPGTQHMLTRFNGFLYQYFLMTRDSEMIKQLLSYRLHLIPQYTPASVKAGTWEPAERFSITADYAETAVKDLLLRFTHVMARVNQQQPAAHASPSDATGSHPLSADNLKKHQDMQAAQRAKRPAQEVPPAPTASRPPFAFTDASPRGQGTPRYAPGGLKQVQQEDLKLPKRQKKTHHDNTASTPVGGQATPTMSPQAIKVKVPDVLPFKCTVAGCESHDQGYATRAELDNHSKTAHRPVEEHIADPLAFFLESMREGLGLDENGESKAKPKPDAPKAPAMQKTSSKTAGLASKPSTPAPSASLMTRGASQASGGPKDASPNPSQLVGAKARPNNGENPAGAVVEPQGWNTSKVSLADVYSTFGDLVSGVPRISLNHHDPLSASNDMAEFMDQFMESEAWTKMQETPDTASSKATASPAQHSDRSSSDISKGDDVFIKIGAEDTELAESWALPDLHLEPVNLGDDGGATGKHEADEVEEWLKMDFGDASISNSMAIPTGTGGVDDGFVAEMDIEWKEVDWDRLLAPATAAQQEGHKAGGQGTGIGNGKK</sequence>
<feature type="region of interest" description="Disordered" evidence="3">
    <location>
        <begin position="569"/>
        <end position="626"/>
    </location>
</feature>
<feature type="compositionally biased region" description="Polar residues" evidence="3">
    <location>
        <begin position="651"/>
        <end position="669"/>
    </location>
</feature>
<proteinExistence type="predicted"/>
<dbReference type="EMBL" id="JAACFV010000043">
    <property type="protein sequence ID" value="KAF7509303.1"/>
    <property type="molecule type" value="Genomic_DNA"/>
</dbReference>
<dbReference type="GO" id="GO:0006355">
    <property type="term" value="P:regulation of DNA-templated transcription"/>
    <property type="evidence" value="ECO:0007669"/>
    <property type="project" value="InterPro"/>
</dbReference>
<feature type="compositionally biased region" description="Basic and acidic residues" evidence="3">
    <location>
        <begin position="1452"/>
        <end position="1462"/>
    </location>
</feature>
<dbReference type="Proteomes" id="UP000606974">
    <property type="component" value="Unassembled WGS sequence"/>
</dbReference>
<keyword evidence="2" id="KW-0539">Nucleus</keyword>
<dbReference type="Pfam" id="PF16987">
    <property type="entry name" value="KIX_2"/>
    <property type="match status" value="1"/>
</dbReference>
<feature type="compositionally biased region" description="Basic and acidic residues" evidence="3">
    <location>
        <begin position="1296"/>
        <end position="1306"/>
    </location>
</feature>
<feature type="region of interest" description="Disordered" evidence="3">
    <location>
        <begin position="1557"/>
        <end position="1580"/>
    </location>
</feature>
<evidence type="ECO:0000259" key="4">
    <source>
        <dbReference type="Pfam" id="PF16987"/>
    </source>
</evidence>
<feature type="region of interest" description="Disordered" evidence="3">
    <location>
        <begin position="1432"/>
        <end position="1462"/>
    </location>
</feature>
<feature type="compositionally biased region" description="Polar residues" evidence="3">
    <location>
        <begin position="780"/>
        <end position="789"/>
    </location>
</feature>
<evidence type="ECO:0000256" key="1">
    <source>
        <dbReference type="ARBA" id="ARBA00004123"/>
    </source>
</evidence>
<feature type="compositionally biased region" description="Polar residues" evidence="3">
    <location>
        <begin position="945"/>
        <end position="961"/>
    </location>
</feature>
<feature type="compositionally biased region" description="Polar residues" evidence="3">
    <location>
        <begin position="1212"/>
        <end position="1225"/>
    </location>
</feature>
<dbReference type="GO" id="GO:0005634">
    <property type="term" value="C:nucleus"/>
    <property type="evidence" value="ECO:0007669"/>
    <property type="project" value="UniProtKB-SubCell"/>
</dbReference>
<feature type="compositionally biased region" description="Polar residues" evidence="3">
    <location>
        <begin position="403"/>
        <end position="414"/>
    </location>
</feature>
<dbReference type="InterPro" id="IPR036546">
    <property type="entry name" value="MED15_KIX"/>
</dbReference>
<organism evidence="5 6">
    <name type="scientific">Endocarpon pusillum</name>
    <dbReference type="NCBI Taxonomy" id="364733"/>
    <lineage>
        <taxon>Eukaryota</taxon>
        <taxon>Fungi</taxon>
        <taxon>Dikarya</taxon>
        <taxon>Ascomycota</taxon>
        <taxon>Pezizomycotina</taxon>
        <taxon>Eurotiomycetes</taxon>
        <taxon>Chaetothyriomycetidae</taxon>
        <taxon>Verrucariales</taxon>
        <taxon>Verrucariaceae</taxon>
        <taxon>Endocarpon</taxon>
    </lineage>
</organism>
<feature type="compositionally biased region" description="Low complexity" evidence="3">
    <location>
        <begin position="514"/>
        <end position="537"/>
    </location>
</feature>
<feature type="compositionally biased region" description="Polar residues" evidence="3">
    <location>
        <begin position="569"/>
        <end position="585"/>
    </location>
</feature>
<feature type="region of interest" description="Disordered" evidence="3">
    <location>
        <begin position="117"/>
        <end position="143"/>
    </location>
</feature>
<evidence type="ECO:0000256" key="3">
    <source>
        <dbReference type="SAM" id="MobiDB-lite"/>
    </source>
</evidence>
<feature type="region of interest" description="Disordered" evidence="3">
    <location>
        <begin position="638"/>
        <end position="669"/>
    </location>
</feature>
<feature type="region of interest" description="Disordered" evidence="3">
    <location>
        <begin position="304"/>
        <end position="336"/>
    </location>
</feature>
<feature type="compositionally biased region" description="Gly residues" evidence="3">
    <location>
        <begin position="1568"/>
        <end position="1580"/>
    </location>
</feature>
<feature type="compositionally biased region" description="Low complexity" evidence="3">
    <location>
        <begin position="193"/>
        <end position="211"/>
    </location>
</feature>
<dbReference type="Gene3D" id="1.10.246.20">
    <property type="entry name" value="Coactivator CBP, KIX domain"/>
    <property type="match status" value="1"/>
</dbReference>
<feature type="compositionally biased region" description="Polar residues" evidence="3">
    <location>
        <begin position="501"/>
        <end position="513"/>
    </location>
</feature>
<feature type="region of interest" description="Disordered" evidence="3">
    <location>
        <begin position="185"/>
        <end position="211"/>
    </location>
</feature>
<feature type="region of interest" description="Disordered" evidence="3">
    <location>
        <begin position="403"/>
        <end position="537"/>
    </location>
</feature>
<evidence type="ECO:0000256" key="2">
    <source>
        <dbReference type="ARBA" id="ARBA00023242"/>
    </source>
</evidence>
<accession>A0A8H7AHS9</accession>
<feature type="region of interest" description="Disordered" evidence="3">
    <location>
        <begin position="1292"/>
        <end position="1377"/>
    </location>
</feature>
<dbReference type="OrthoDB" id="3918840at2759"/>
<feature type="region of interest" description="Disordered" evidence="3">
    <location>
        <begin position="1117"/>
        <end position="1225"/>
    </location>
</feature>
<evidence type="ECO:0000313" key="6">
    <source>
        <dbReference type="Proteomes" id="UP000606974"/>
    </source>
</evidence>
<gene>
    <name evidence="5" type="ORF">GJ744_008197</name>
</gene>
<feature type="region of interest" description="Disordered" evidence="3">
    <location>
        <begin position="750"/>
        <end position="789"/>
    </location>
</feature>
<feature type="compositionally biased region" description="Polar residues" evidence="3">
    <location>
        <begin position="1434"/>
        <end position="1451"/>
    </location>
</feature>
<feature type="compositionally biased region" description="Polar residues" evidence="3">
    <location>
        <begin position="304"/>
        <end position="314"/>
    </location>
</feature>
<comment type="subcellular location">
    <subcellularLocation>
        <location evidence="1">Nucleus</location>
    </subcellularLocation>
</comment>
<protein>
    <recommendedName>
        <fullName evidence="4">Mediator complex subunit 15 KIX domain-containing protein</fullName>
    </recommendedName>
</protein>